<accession>A0A165ZG29</accession>
<evidence type="ECO:0000313" key="3">
    <source>
        <dbReference type="Proteomes" id="UP000077266"/>
    </source>
</evidence>
<dbReference type="Proteomes" id="UP000077266">
    <property type="component" value="Unassembled WGS sequence"/>
</dbReference>
<reference evidence="2 3" key="1">
    <citation type="journal article" date="2016" name="Mol. Biol. Evol.">
        <title>Comparative Genomics of Early-Diverging Mushroom-Forming Fungi Provides Insights into the Origins of Lignocellulose Decay Capabilities.</title>
        <authorList>
            <person name="Nagy L.G."/>
            <person name="Riley R."/>
            <person name="Tritt A."/>
            <person name="Adam C."/>
            <person name="Daum C."/>
            <person name="Floudas D."/>
            <person name="Sun H."/>
            <person name="Yadav J.S."/>
            <person name="Pangilinan J."/>
            <person name="Larsson K.H."/>
            <person name="Matsuura K."/>
            <person name="Barry K."/>
            <person name="Labutti K."/>
            <person name="Kuo R."/>
            <person name="Ohm R.A."/>
            <person name="Bhattacharya S.S."/>
            <person name="Shirouzu T."/>
            <person name="Yoshinaga Y."/>
            <person name="Martin F.M."/>
            <person name="Grigoriev I.V."/>
            <person name="Hibbett D.S."/>
        </authorList>
    </citation>
    <scope>NUCLEOTIDE SEQUENCE [LARGE SCALE GENOMIC DNA]</scope>
    <source>
        <strain evidence="2 3">HHB12029</strain>
    </source>
</reference>
<sequence>MALDSDRHDAQPPGLDRAPDAQPIDLRSSRGARILAPTQTGNAHRAALAATTFLDEPTLRSLEDCCLAVHDIALIAPSHAVHQKHEAFLSQLETDVQALAQWVQTALAAFRDSRRATSARDSTQPPTADPSTRLPSPPTTLPASSPAPDDPALRCNRPAPARVPVHTEHTSQPGARQPERTTTAPPKHIVVRFLSSLRNQRRPHPAHVRDALNKSLGPNWVSGIRYSRDDQIILHPHTSRTVQQLLERRRTIDQTLRPLLCPDDKTLLSFDVGGTWAKLVIHGAPMPVWNEESTPQERFLSLIPELLTAGDIDRDSLRHTRLLCSRDEAERRMRTCGRFSPQYASVLFCIQDDDAASRLLQRGIMVQGLHCRVSLFRPRRTTQS</sequence>
<feature type="region of interest" description="Disordered" evidence="1">
    <location>
        <begin position="112"/>
        <end position="187"/>
    </location>
</feature>
<protein>
    <submittedName>
        <fullName evidence="2">Uncharacterized protein</fullName>
    </submittedName>
</protein>
<organism evidence="2 3">
    <name type="scientific">Exidia glandulosa HHB12029</name>
    <dbReference type="NCBI Taxonomy" id="1314781"/>
    <lineage>
        <taxon>Eukaryota</taxon>
        <taxon>Fungi</taxon>
        <taxon>Dikarya</taxon>
        <taxon>Basidiomycota</taxon>
        <taxon>Agaricomycotina</taxon>
        <taxon>Agaricomycetes</taxon>
        <taxon>Auriculariales</taxon>
        <taxon>Exidiaceae</taxon>
        <taxon>Exidia</taxon>
    </lineage>
</organism>
<feature type="region of interest" description="Disordered" evidence="1">
    <location>
        <begin position="1"/>
        <end position="26"/>
    </location>
</feature>
<proteinExistence type="predicted"/>
<keyword evidence="3" id="KW-1185">Reference proteome</keyword>
<gene>
    <name evidence="2" type="ORF">EXIGLDRAFT_843775</name>
</gene>
<dbReference type="AlphaFoldDB" id="A0A165ZG29"/>
<feature type="compositionally biased region" description="Basic and acidic residues" evidence="1">
    <location>
        <begin position="1"/>
        <end position="10"/>
    </location>
</feature>
<evidence type="ECO:0000313" key="2">
    <source>
        <dbReference type="EMBL" id="KZV82389.1"/>
    </source>
</evidence>
<dbReference type="InParanoid" id="A0A165ZG29"/>
<dbReference type="OrthoDB" id="10570738at2759"/>
<dbReference type="EMBL" id="KV426327">
    <property type="protein sequence ID" value="KZV82389.1"/>
    <property type="molecule type" value="Genomic_DNA"/>
</dbReference>
<evidence type="ECO:0000256" key="1">
    <source>
        <dbReference type="SAM" id="MobiDB-lite"/>
    </source>
</evidence>
<feature type="compositionally biased region" description="Polar residues" evidence="1">
    <location>
        <begin position="170"/>
        <end position="184"/>
    </location>
</feature>
<name>A0A165ZG29_EXIGL</name>